<sequence length="105" mass="12273">MENGALIMSKINKEYLIERAKIYREEAQRAIELFLSGDIYRAQLVKRTIIKSCCSELKNGQQETDAYYELLEKMAALPEGEDSLFENLDWIRVNCRVYIDSAKWS</sequence>
<keyword evidence="2" id="KW-1185">Reference proteome</keyword>
<reference evidence="1 2" key="1">
    <citation type="journal article" date="2015" name="Genome Announc.">
        <title>Expanding the biotechnology potential of lactobacilli through comparative genomics of 213 strains and associated genera.</title>
        <authorList>
            <person name="Sun Z."/>
            <person name="Harris H.M."/>
            <person name="McCann A."/>
            <person name="Guo C."/>
            <person name="Argimon S."/>
            <person name="Zhang W."/>
            <person name="Yang X."/>
            <person name="Jeffery I.B."/>
            <person name="Cooney J.C."/>
            <person name="Kagawa T.F."/>
            <person name="Liu W."/>
            <person name="Song Y."/>
            <person name="Salvetti E."/>
            <person name="Wrobel A."/>
            <person name="Rasinkangas P."/>
            <person name="Parkhill J."/>
            <person name="Rea M.C."/>
            <person name="O'Sullivan O."/>
            <person name="Ritari J."/>
            <person name="Douillard F.P."/>
            <person name="Paul Ross R."/>
            <person name="Yang R."/>
            <person name="Briner A.E."/>
            <person name="Felis G.E."/>
            <person name="de Vos W.M."/>
            <person name="Barrangou R."/>
            <person name="Klaenhammer T.R."/>
            <person name="Caufield P.W."/>
            <person name="Cui Y."/>
            <person name="Zhang H."/>
            <person name="O'Toole P.W."/>
        </authorList>
    </citation>
    <scope>NUCLEOTIDE SEQUENCE [LARGE SCALE GENOMIC DNA]</scope>
    <source>
        <strain evidence="1 2">DSM 21376</strain>
    </source>
</reference>
<accession>A0A023CUD5</accession>
<proteinExistence type="predicted"/>
<name>A0A023CUD5_9LACO</name>
<dbReference type="AlphaFoldDB" id="A0A023CUD5"/>
<evidence type="ECO:0000313" key="1">
    <source>
        <dbReference type="EMBL" id="KRN05119.1"/>
    </source>
</evidence>
<evidence type="ECO:0000313" key="2">
    <source>
        <dbReference type="Proteomes" id="UP000050961"/>
    </source>
</evidence>
<dbReference type="STRING" id="1423806.FD15_GL001663"/>
<gene>
    <name evidence="1" type="ORF">FD15_GL001663</name>
</gene>
<comment type="caution">
    <text evidence="1">The sequence shown here is derived from an EMBL/GenBank/DDBJ whole genome shotgun (WGS) entry which is preliminary data.</text>
</comment>
<dbReference type="eggNOG" id="ENOG5030AT8">
    <property type="taxonomic scope" value="Bacteria"/>
</dbReference>
<dbReference type="Proteomes" id="UP000050961">
    <property type="component" value="Unassembled WGS sequence"/>
</dbReference>
<dbReference type="PATRIC" id="fig|1423806.3.peg.1688"/>
<protein>
    <submittedName>
        <fullName evidence="1">Uncharacterized protein</fullName>
    </submittedName>
</protein>
<dbReference type="EMBL" id="AYZF01000017">
    <property type="protein sequence ID" value="KRN05119.1"/>
    <property type="molecule type" value="Genomic_DNA"/>
</dbReference>
<organism evidence="1 2">
    <name type="scientific">Liquorilactobacillus sucicola DSM 21376 = JCM 15457</name>
    <dbReference type="NCBI Taxonomy" id="1423806"/>
    <lineage>
        <taxon>Bacteria</taxon>
        <taxon>Bacillati</taxon>
        <taxon>Bacillota</taxon>
        <taxon>Bacilli</taxon>
        <taxon>Lactobacillales</taxon>
        <taxon>Lactobacillaceae</taxon>
        <taxon>Liquorilactobacillus</taxon>
    </lineage>
</organism>